<keyword evidence="3" id="KW-1003">Cell membrane</keyword>
<dbReference type="RefSeq" id="WP_149765773.1">
    <property type="nucleotide sequence ID" value="NZ_FTMK01000012.1"/>
</dbReference>
<evidence type="ECO:0000256" key="9">
    <source>
        <dbReference type="RuleBase" id="RU369079"/>
    </source>
</evidence>
<feature type="domain" description="Tripartite ATP-independent periplasmic transporters DctQ component" evidence="10">
    <location>
        <begin position="23"/>
        <end position="147"/>
    </location>
</feature>
<comment type="subcellular location">
    <subcellularLocation>
        <location evidence="1 9">Cell inner membrane</location>
        <topology evidence="1 9">Multi-pass membrane protein</topology>
    </subcellularLocation>
</comment>
<proteinExistence type="inferred from homology"/>
<reference evidence="11 12" key="1">
    <citation type="submission" date="2017-01" db="EMBL/GenBank/DDBJ databases">
        <authorList>
            <person name="Varghese N."/>
            <person name="Submissions S."/>
        </authorList>
    </citation>
    <scope>NUCLEOTIDE SEQUENCE [LARGE SCALE GENOMIC DNA]</scope>
    <source>
        <strain evidence="11 12">ATCC 700171</strain>
    </source>
</reference>
<keyword evidence="7 9" id="KW-0472">Membrane</keyword>
<evidence type="ECO:0000256" key="5">
    <source>
        <dbReference type="ARBA" id="ARBA00022692"/>
    </source>
</evidence>
<keyword evidence="6 9" id="KW-1133">Transmembrane helix</keyword>
<dbReference type="AlphaFoldDB" id="A0A1N6UTN9"/>
<comment type="function">
    <text evidence="9">Part of the tripartite ATP-independent periplasmic (TRAP) transport system.</text>
</comment>
<comment type="subunit">
    <text evidence="9">The complex comprises the extracytoplasmic solute receptor protein and the two transmembrane proteins.</text>
</comment>
<evidence type="ECO:0000256" key="7">
    <source>
        <dbReference type="ARBA" id="ARBA00023136"/>
    </source>
</evidence>
<accession>A0A1N6UTN9</accession>
<gene>
    <name evidence="11" type="ORF">SAMN05421641_11221</name>
</gene>
<dbReference type="InterPro" id="IPR055348">
    <property type="entry name" value="DctQ"/>
</dbReference>
<evidence type="ECO:0000256" key="8">
    <source>
        <dbReference type="ARBA" id="ARBA00038436"/>
    </source>
</evidence>
<sequence>MPKLWRAYVAAVEAFCFAGIGAILVIGTMQVVWRYVFNSSLFWSEEAMRYLMIWIVMIGAGLSYSRGQFLGMRLAVDRLPAGLRRVANLVSAALMLVFLAAILWFGTRFAWMTRLQTATALGFSLFWVHVAITVGAALLALHVALNELFGIAREEKPDEHPMGAEEAL</sequence>
<evidence type="ECO:0000256" key="1">
    <source>
        <dbReference type="ARBA" id="ARBA00004429"/>
    </source>
</evidence>
<dbReference type="Pfam" id="PF04290">
    <property type="entry name" value="DctQ"/>
    <property type="match status" value="1"/>
</dbReference>
<dbReference type="GO" id="GO:0022857">
    <property type="term" value="F:transmembrane transporter activity"/>
    <property type="evidence" value="ECO:0007669"/>
    <property type="project" value="UniProtKB-UniRule"/>
</dbReference>
<evidence type="ECO:0000313" key="11">
    <source>
        <dbReference type="EMBL" id="SIQ68832.1"/>
    </source>
</evidence>
<dbReference type="PANTHER" id="PTHR35011:SF2">
    <property type="entry name" value="2,3-DIKETO-L-GULONATE TRAP TRANSPORTER SMALL PERMEASE PROTEIN YIAM"/>
    <property type="match status" value="1"/>
</dbReference>
<evidence type="ECO:0000256" key="6">
    <source>
        <dbReference type="ARBA" id="ARBA00022989"/>
    </source>
</evidence>
<comment type="similarity">
    <text evidence="8 9">Belongs to the TRAP transporter small permease family.</text>
</comment>
<evidence type="ECO:0000256" key="3">
    <source>
        <dbReference type="ARBA" id="ARBA00022475"/>
    </source>
</evidence>
<protein>
    <recommendedName>
        <fullName evidence="9">TRAP transporter small permease protein</fullName>
    </recommendedName>
</protein>
<dbReference type="GO" id="GO:0005886">
    <property type="term" value="C:plasma membrane"/>
    <property type="evidence" value="ECO:0007669"/>
    <property type="project" value="UniProtKB-SubCell"/>
</dbReference>
<evidence type="ECO:0000259" key="10">
    <source>
        <dbReference type="Pfam" id="PF04290"/>
    </source>
</evidence>
<feature type="transmembrane region" description="Helical" evidence="9">
    <location>
        <begin position="7"/>
        <end position="27"/>
    </location>
</feature>
<keyword evidence="5 9" id="KW-0812">Transmembrane</keyword>
<dbReference type="InterPro" id="IPR007387">
    <property type="entry name" value="TRAP_DctQ"/>
</dbReference>
<feature type="transmembrane region" description="Helical" evidence="9">
    <location>
        <begin position="86"/>
        <end position="106"/>
    </location>
</feature>
<evidence type="ECO:0000256" key="2">
    <source>
        <dbReference type="ARBA" id="ARBA00022448"/>
    </source>
</evidence>
<dbReference type="OrthoDB" id="4964541at2"/>
<name>A0A1N6UTN9_9RHOB</name>
<dbReference type="GO" id="GO:0015740">
    <property type="term" value="P:C4-dicarboxylate transport"/>
    <property type="evidence" value="ECO:0007669"/>
    <property type="project" value="TreeGrafter"/>
</dbReference>
<evidence type="ECO:0000313" key="12">
    <source>
        <dbReference type="Proteomes" id="UP000323956"/>
    </source>
</evidence>
<dbReference type="EMBL" id="FTMK01000012">
    <property type="protein sequence ID" value="SIQ68832.1"/>
    <property type="molecule type" value="Genomic_DNA"/>
</dbReference>
<keyword evidence="2 9" id="KW-0813">Transport</keyword>
<evidence type="ECO:0000256" key="4">
    <source>
        <dbReference type="ARBA" id="ARBA00022519"/>
    </source>
</evidence>
<feature type="transmembrane region" description="Helical" evidence="9">
    <location>
        <begin position="47"/>
        <end position="65"/>
    </location>
</feature>
<organism evidence="11 12">
    <name type="scientific">Paracoccus thiocyanatus</name>
    <dbReference type="NCBI Taxonomy" id="34006"/>
    <lineage>
        <taxon>Bacteria</taxon>
        <taxon>Pseudomonadati</taxon>
        <taxon>Pseudomonadota</taxon>
        <taxon>Alphaproteobacteria</taxon>
        <taxon>Rhodobacterales</taxon>
        <taxon>Paracoccaceae</taxon>
        <taxon>Paracoccus</taxon>
    </lineage>
</organism>
<dbReference type="PANTHER" id="PTHR35011">
    <property type="entry name" value="2,3-DIKETO-L-GULONATE TRAP TRANSPORTER SMALL PERMEASE PROTEIN YIAM"/>
    <property type="match status" value="1"/>
</dbReference>
<feature type="transmembrane region" description="Helical" evidence="9">
    <location>
        <begin position="126"/>
        <end position="145"/>
    </location>
</feature>
<keyword evidence="4 9" id="KW-0997">Cell inner membrane</keyword>
<dbReference type="Proteomes" id="UP000323956">
    <property type="component" value="Unassembled WGS sequence"/>
</dbReference>